<protein>
    <submittedName>
        <fullName evidence="1">Uncharacterized protein</fullName>
    </submittedName>
</protein>
<proteinExistence type="predicted"/>
<dbReference type="EMBL" id="UINC01008444">
    <property type="protein sequence ID" value="SVA38003.1"/>
    <property type="molecule type" value="Genomic_DNA"/>
</dbReference>
<reference evidence="1" key="1">
    <citation type="submission" date="2018-05" db="EMBL/GenBank/DDBJ databases">
        <authorList>
            <person name="Lanie J.A."/>
            <person name="Ng W.-L."/>
            <person name="Kazmierczak K.M."/>
            <person name="Andrzejewski T.M."/>
            <person name="Davidsen T.M."/>
            <person name="Wayne K.J."/>
            <person name="Tettelin H."/>
            <person name="Glass J.I."/>
            <person name="Rusch D."/>
            <person name="Podicherti R."/>
            <person name="Tsui H.-C.T."/>
            <person name="Winkler M.E."/>
        </authorList>
    </citation>
    <scope>NUCLEOTIDE SEQUENCE</scope>
</reference>
<organism evidence="1">
    <name type="scientific">marine metagenome</name>
    <dbReference type="NCBI Taxonomy" id="408172"/>
    <lineage>
        <taxon>unclassified sequences</taxon>
        <taxon>metagenomes</taxon>
        <taxon>ecological metagenomes</taxon>
    </lineage>
</organism>
<name>A0A381VF11_9ZZZZ</name>
<gene>
    <name evidence="1" type="ORF">METZ01_LOCUS90857</name>
</gene>
<feature type="non-terminal residue" evidence="1">
    <location>
        <position position="1"/>
    </location>
</feature>
<accession>A0A381VF11</accession>
<evidence type="ECO:0000313" key="1">
    <source>
        <dbReference type="EMBL" id="SVA38003.1"/>
    </source>
</evidence>
<dbReference type="AlphaFoldDB" id="A0A381VF11"/>
<sequence length="25" mass="3082">VEIKTNYALAKLESLFYSFYEYLIY</sequence>